<evidence type="ECO:0000313" key="3">
    <source>
        <dbReference type="Proteomes" id="UP001302367"/>
    </source>
</evidence>
<reference evidence="2 3" key="1">
    <citation type="submission" date="2023-09" db="EMBL/GenBank/DDBJ databases">
        <title>Complete-Gapless Cercospora beticola genome.</title>
        <authorList>
            <person name="Wyatt N.A."/>
            <person name="Spanner R.E."/>
            <person name="Bolton M.D."/>
        </authorList>
    </citation>
    <scope>NUCLEOTIDE SEQUENCE [LARGE SCALE GENOMIC DNA]</scope>
    <source>
        <strain evidence="2">Cb09-40</strain>
    </source>
</reference>
<dbReference type="GeneID" id="35430216"/>
<proteinExistence type="predicted"/>
<dbReference type="RefSeq" id="XP_023455517.2">
    <property type="nucleotide sequence ID" value="XM_023599146.2"/>
</dbReference>
<protein>
    <submittedName>
        <fullName evidence="2">Uncharacterized protein</fullName>
    </submittedName>
</protein>
<gene>
    <name evidence="2" type="ORF">RHO25_003654</name>
</gene>
<dbReference type="EMBL" id="CP134185">
    <property type="protein sequence ID" value="WPA99040.1"/>
    <property type="molecule type" value="Genomic_DNA"/>
</dbReference>
<sequence>MAWDELRYYASKMGSRFINSIEYEQIQVREVYIFYQNFPLIPETAKLKTAKLPKPQQSDTRIKMESSNKFKYRRGDPSGLENQLQRFEARFEELYPDTMAELAEEKKRRRAERAALNQGNPNATSAEDEKAPEDRRDTLDKLRQEFAKLWEEVLPEIKVKMAEKRRNKADFVSSEENSRS</sequence>
<organism evidence="2 3">
    <name type="scientific">Cercospora beticola</name>
    <name type="common">Sugarbeet leaf spot fungus</name>
    <dbReference type="NCBI Taxonomy" id="122368"/>
    <lineage>
        <taxon>Eukaryota</taxon>
        <taxon>Fungi</taxon>
        <taxon>Dikarya</taxon>
        <taxon>Ascomycota</taxon>
        <taxon>Pezizomycotina</taxon>
        <taxon>Dothideomycetes</taxon>
        <taxon>Dothideomycetidae</taxon>
        <taxon>Mycosphaerellales</taxon>
        <taxon>Mycosphaerellaceae</taxon>
        <taxon>Cercospora</taxon>
    </lineage>
</organism>
<feature type="region of interest" description="Disordered" evidence="1">
    <location>
        <begin position="104"/>
        <end position="139"/>
    </location>
</feature>
<accession>A0ABZ0NHM9</accession>
<name>A0ABZ0NHM9_CERBT</name>
<evidence type="ECO:0000313" key="2">
    <source>
        <dbReference type="EMBL" id="WPA99040.1"/>
    </source>
</evidence>
<feature type="compositionally biased region" description="Basic and acidic residues" evidence="1">
    <location>
        <begin position="127"/>
        <end position="139"/>
    </location>
</feature>
<dbReference type="Proteomes" id="UP001302367">
    <property type="component" value="Chromosome 2"/>
</dbReference>
<keyword evidence="3" id="KW-1185">Reference proteome</keyword>
<evidence type="ECO:0000256" key="1">
    <source>
        <dbReference type="SAM" id="MobiDB-lite"/>
    </source>
</evidence>